<name>A0ACC0MQZ9_RHOML</name>
<evidence type="ECO:0000313" key="2">
    <source>
        <dbReference type="Proteomes" id="UP001062846"/>
    </source>
</evidence>
<gene>
    <name evidence="1" type="ORF">RHMOL_Rhmol08G0182700</name>
</gene>
<comment type="caution">
    <text evidence="1">The sequence shown here is derived from an EMBL/GenBank/DDBJ whole genome shotgun (WGS) entry which is preliminary data.</text>
</comment>
<protein>
    <submittedName>
        <fullName evidence="1">Uncharacterized protein</fullName>
    </submittedName>
</protein>
<accession>A0ACC0MQZ9</accession>
<proteinExistence type="predicted"/>
<organism evidence="1 2">
    <name type="scientific">Rhododendron molle</name>
    <name type="common">Chinese azalea</name>
    <name type="synonym">Azalea mollis</name>
    <dbReference type="NCBI Taxonomy" id="49168"/>
    <lineage>
        <taxon>Eukaryota</taxon>
        <taxon>Viridiplantae</taxon>
        <taxon>Streptophyta</taxon>
        <taxon>Embryophyta</taxon>
        <taxon>Tracheophyta</taxon>
        <taxon>Spermatophyta</taxon>
        <taxon>Magnoliopsida</taxon>
        <taxon>eudicotyledons</taxon>
        <taxon>Gunneridae</taxon>
        <taxon>Pentapetalae</taxon>
        <taxon>asterids</taxon>
        <taxon>Ericales</taxon>
        <taxon>Ericaceae</taxon>
        <taxon>Ericoideae</taxon>
        <taxon>Rhodoreae</taxon>
        <taxon>Rhododendron</taxon>
    </lineage>
</organism>
<dbReference type="EMBL" id="CM046395">
    <property type="protein sequence ID" value="KAI8542979.1"/>
    <property type="molecule type" value="Genomic_DNA"/>
</dbReference>
<evidence type="ECO:0000313" key="1">
    <source>
        <dbReference type="EMBL" id="KAI8542979.1"/>
    </source>
</evidence>
<keyword evidence="2" id="KW-1185">Reference proteome</keyword>
<sequence length="278" mass="29096">MNKQYWTMEFGGVEHNIGMGIGGNAKSVERLELSAEKTSVPIQNALSSCDKDLATDGKDLILPMPSMLGVDVKTGRYRLNLSSPSMPKLLELFPEPGMVVGGREKGIQNEGGRGREVIGGRGVRTDNRGSGGVNNASRCRARGKGIGPNNGANNGLVVKEKGSNQGILIGRERVANTQVNLGRGRGANNGIGNGNGRMIRFGGRGRGRGGTTAALFGVVIRERNPKIGVDPGTNKGANSGKAKDPIVMKGKAPIAPRVGLPVAQVLYGIKAGFWCSIV</sequence>
<dbReference type="Proteomes" id="UP001062846">
    <property type="component" value="Chromosome 8"/>
</dbReference>
<reference evidence="1" key="1">
    <citation type="submission" date="2022-02" db="EMBL/GenBank/DDBJ databases">
        <title>Plant Genome Project.</title>
        <authorList>
            <person name="Zhang R.-G."/>
        </authorList>
    </citation>
    <scope>NUCLEOTIDE SEQUENCE</scope>
    <source>
        <strain evidence="1">AT1</strain>
    </source>
</reference>